<evidence type="ECO:0000313" key="1">
    <source>
        <dbReference type="EMBL" id="KDR16409.1"/>
    </source>
</evidence>
<proteinExistence type="predicted"/>
<keyword evidence="2" id="KW-1185">Reference proteome</keyword>
<accession>A0A067RCE0</accession>
<dbReference type="Proteomes" id="UP000027135">
    <property type="component" value="Unassembled WGS sequence"/>
</dbReference>
<dbReference type="AlphaFoldDB" id="A0A067RCE0"/>
<evidence type="ECO:0000313" key="2">
    <source>
        <dbReference type="Proteomes" id="UP000027135"/>
    </source>
</evidence>
<sequence length="124" mass="13812">MESIPNSVNVEFGLMVSRSWLPMMVLTHSSTFPGPSLPARFSATTMLATTGHNCLMNLLNTSRHDAILCTTVPPALHKREYNKSSAVNTQSSTCFIVLSCVYFLNFMNKSDIATNEFTEDPLRY</sequence>
<organism evidence="1 2">
    <name type="scientific">Zootermopsis nevadensis</name>
    <name type="common">Dampwood termite</name>
    <dbReference type="NCBI Taxonomy" id="136037"/>
    <lineage>
        <taxon>Eukaryota</taxon>
        <taxon>Metazoa</taxon>
        <taxon>Ecdysozoa</taxon>
        <taxon>Arthropoda</taxon>
        <taxon>Hexapoda</taxon>
        <taxon>Insecta</taxon>
        <taxon>Pterygota</taxon>
        <taxon>Neoptera</taxon>
        <taxon>Polyneoptera</taxon>
        <taxon>Dictyoptera</taxon>
        <taxon>Blattodea</taxon>
        <taxon>Blattoidea</taxon>
        <taxon>Termitoidae</taxon>
        <taxon>Termopsidae</taxon>
        <taxon>Zootermopsis</taxon>
    </lineage>
</organism>
<name>A0A067RCE0_ZOONE</name>
<reference evidence="1 2" key="1">
    <citation type="journal article" date="2014" name="Nat. Commun.">
        <title>Molecular traces of alternative social organization in a termite genome.</title>
        <authorList>
            <person name="Terrapon N."/>
            <person name="Li C."/>
            <person name="Robertson H.M."/>
            <person name="Ji L."/>
            <person name="Meng X."/>
            <person name="Booth W."/>
            <person name="Chen Z."/>
            <person name="Childers C.P."/>
            <person name="Glastad K.M."/>
            <person name="Gokhale K."/>
            <person name="Gowin J."/>
            <person name="Gronenberg W."/>
            <person name="Hermansen R.A."/>
            <person name="Hu H."/>
            <person name="Hunt B.G."/>
            <person name="Huylmans A.K."/>
            <person name="Khalil S.M."/>
            <person name="Mitchell R.D."/>
            <person name="Munoz-Torres M.C."/>
            <person name="Mustard J.A."/>
            <person name="Pan H."/>
            <person name="Reese J.T."/>
            <person name="Scharf M.E."/>
            <person name="Sun F."/>
            <person name="Vogel H."/>
            <person name="Xiao J."/>
            <person name="Yang W."/>
            <person name="Yang Z."/>
            <person name="Yang Z."/>
            <person name="Zhou J."/>
            <person name="Zhu J."/>
            <person name="Brent C.S."/>
            <person name="Elsik C.G."/>
            <person name="Goodisman M.A."/>
            <person name="Liberles D.A."/>
            <person name="Roe R.M."/>
            <person name="Vargo E.L."/>
            <person name="Vilcinskas A."/>
            <person name="Wang J."/>
            <person name="Bornberg-Bauer E."/>
            <person name="Korb J."/>
            <person name="Zhang G."/>
            <person name="Liebig J."/>
        </authorList>
    </citation>
    <scope>NUCLEOTIDE SEQUENCE [LARGE SCALE GENOMIC DNA]</scope>
    <source>
        <tissue evidence="1">Whole organism</tissue>
    </source>
</reference>
<dbReference type="EMBL" id="KK852795">
    <property type="protein sequence ID" value="KDR16409.1"/>
    <property type="molecule type" value="Genomic_DNA"/>
</dbReference>
<dbReference type="InParanoid" id="A0A067RCE0"/>
<protein>
    <submittedName>
        <fullName evidence="1">Uncharacterized protein</fullName>
    </submittedName>
</protein>
<gene>
    <name evidence="1" type="ORF">L798_10111</name>
</gene>